<dbReference type="PROSITE" id="PS00211">
    <property type="entry name" value="ABC_TRANSPORTER_1"/>
    <property type="match status" value="2"/>
</dbReference>
<keyword evidence="8" id="KW-1185">Reference proteome</keyword>
<evidence type="ECO:0000259" key="6">
    <source>
        <dbReference type="PROSITE" id="PS50893"/>
    </source>
</evidence>
<dbReference type="Pfam" id="PF00005">
    <property type="entry name" value="ABC_tran"/>
    <property type="match status" value="2"/>
</dbReference>
<comment type="caution">
    <text evidence="7">The sequence shown here is derived from an EMBL/GenBank/DDBJ whole genome shotgun (WGS) entry which is preliminary data.</text>
</comment>
<reference evidence="7 8" key="1">
    <citation type="submission" date="2016-05" db="EMBL/GenBank/DDBJ databases">
        <title>Draft genome sequence of a porcine commensal Rothia nasimurium.</title>
        <authorList>
            <person name="Gaiser R.A."/>
            <person name="Van Baarlen P."/>
            <person name="Wells J.M."/>
        </authorList>
    </citation>
    <scope>NUCLEOTIDE SEQUENCE [LARGE SCALE GENOMIC DNA]</scope>
    <source>
        <strain evidence="7 8">PT-32</strain>
    </source>
</reference>
<evidence type="ECO:0000256" key="3">
    <source>
        <dbReference type="ARBA" id="ARBA00022741"/>
    </source>
</evidence>
<accession>A0A1Y1RSN1</accession>
<dbReference type="InterPro" id="IPR003439">
    <property type="entry name" value="ABC_transporter-like_ATP-bd"/>
</dbReference>
<dbReference type="PANTHER" id="PTHR43553">
    <property type="entry name" value="HEAVY METAL TRANSPORTER"/>
    <property type="match status" value="1"/>
</dbReference>
<keyword evidence="3" id="KW-0547">Nucleotide-binding</keyword>
<dbReference type="AlphaFoldDB" id="A0A1Y1RSN1"/>
<dbReference type="InterPro" id="IPR027417">
    <property type="entry name" value="P-loop_NTPase"/>
</dbReference>
<dbReference type="PROSITE" id="PS50042">
    <property type="entry name" value="CNMP_BINDING_3"/>
    <property type="match status" value="1"/>
</dbReference>
<evidence type="ECO:0000256" key="1">
    <source>
        <dbReference type="ARBA" id="ARBA00005417"/>
    </source>
</evidence>
<gene>
    <name evidence="7" type="ORF">A7979_08540</name>
</gene>
<keyword evidence="2" id="KW-0813">Transport</keyword>
<protein>
    <submittedName>
        <fullName evidence="7">ABC transporter ATP-binding protein</fullName>
    </submittedName>
</protein>
<dbReference type="GO" id="GO:0043190">
    <property type="term" value="C:ATP-binding cassette (ABC) transporter complex"/>
    <property type="evidence" value="ECO:0007669"/>
    <property type="project" value="TreeGrafter"/>
</dbReference>
<dbReference type="GO" id="GO:0016887">
    <property type="term" value="F:ATP hydrolysis activity"/>
    <property type="evidence" value="ECO:0007669"/>
    <property type="project" value="InterPro"/>
</dbReference>
<dbReference type="EMBL" id="LXWF01000001">
    <property type="protein sequence ID" value="ORC25113.1"/>
    <property type="molecule type" value="Genomic_DNA"/>
</dbReference>
<dbReference type="OrthoDB" id="501320at2"/>
<name>A0A1Y1RSN1_9MICC</name>
<dbReference type="SUPFAM" id="SSF52540">
    <property type="entry name" value="P-loop containing nucleoside triphosphate hydrolases"/>
    <property type="match status" value="2"/>
</dbReference>
<evidence type="ECO:0000259" key="5">
    <source>
        <dbReference type="PROSITE" id="PS50042"/>
    </source>
</evidence>
<dbReference type="PANTHER" id="PTHR43553:SF24">
    <property type="entry name" value="ENERGY-COUPLING FACTOR TRANSPORTER ATP-BINDING PROTEIN ECFA1"/>
    <property type="match status" value="1"/>
</dbReference>
<keyword evidence="4 7" id="KW-0067">ATP-binding</keyword>
<evidence type="ECO:0000256" key="2">
    <source>
        <dbReference type="ARBA" id="ARBA00022448"/>
    </source>
</evidence>
<dbReference type="InterPro" id="IPR000595">
    <property type="entry name" value="cNMP-bd_dom"/>
</dbReference>
<feature type="domain" description="Cyclic nucleotide-binding" evidence="5">
    <location>
        <begin position="40"/>
        <end position="110"/>
    </location>
</feature>
<dbReference type="Gene3D" id="3.40.50.300">
    <property type="entry name" value="P-loop containing nucleotide triphosphate hydrolases"/>
    <property type="match status" value="2"/>
</dbReference>
<dbReference type="PROSITE" id="PS50893">
    <property type="entry name" value="ABC_TRANSPORTER_2"/>
    <property type="match status" value="2"/>
</dbReference>
<organism evidence="7 8">
    <name type="scientific">Rothia nasimurium</name>
    <dbReference type="NCBI Taxonomy" id="85336"/>
    <lineage>
        <taxon>Bacteria</taxon>
        <taxon>Bacillati</taxon>
        <taxon>Actinomycetota</taxon>
        <taxon>Actinomycetes</taxon>
        <taxon>Micrococcales</taxon>
        <taxon>Micrococcaceae</taxon>
        <taxon>Rothia</taxon>
    </lineage>
</organism>
<evidence type="ECO:0000313" key="8">
    <source>
        <dbReference type="Proteomes" id="UP000192359"/>
    </source>
</evidence>
<dbReference type="SMART" id="SM00382">
    <property type="entry name" value="AAA"/>
    <property type="match status" value="2"/>
</dbReference>
<evidence type="ECO:0000256" key="4">
    <source>
        <dbReference type="ARBA" id="ARBA00022840"/>
    </source>
</evidence>
<evidence type="ECO:0000313" key="7">
    <source>
        <dbReference type="EMBL" id="ORC25113.1"/>
    </source>
</evidence>
<dbReference type="GO" id="GO:0005524">
    <property type="term" value="F:ATP binding"/>
    <property type="evidence" value="ECO:0007669"/>
    <property type="project" value="UniProtKB-KW"/>
</dbReference>
<dbReference type="GO" id="GO:0042626">
    <property type="term" value="F:ATPase-coupled transmembrane transporter activity"/>
    <property type="evidence" value="ECO:0007669"/>
    <property type="project" value="TreeGrafter"/>
</dbReference>
<dbReference type="Proteomes" id="UP000192359">
    <property type="component" value="Unassembled WGS sequence"/>
</dbReference>
<feature type="domain" description="ABC transporter" evidence="6">
    <location>
        <begin position="18"/>
        <end position="255"/>
    </location>
</feature>
<dbReference type="InterPro" id="IPR050095">
    <property type="entry name" value="ECF_ABC_transporter_ATP-bd"/>
</dbReference>
<dbReference type="CDD" id="cd03225">
    <property type="entry name" value="ABC_cobalt_CbiO_domain1"/>
    <property type="match status" value="2"/>
</dbReference>
<feature type="domain" description="ABC transporter" evidence="6">
    <location>
        <begin position="293"/>
        <end position="540"/>
    </location>
</feature>
<dbReference type="InterPro" id="IPR003593">
    <property type="entry name" value="AAA+_ATPase"/>
</dbReference>
<dbReference type="InterPro" id="IPR017871">
    <property type="entry name" value="ABC_transporter-like_CS"/>
</dbReference>
<sequence>MGGQVGNKDAVGSRGARLRAHDFGWHHPGREEPAFAHLNFEIAPGEKVLLVGPSGAGKSTLLHALAGLLIDEDGQTQLGEITVNGLAPTEAFGDMGLMQQDPESSVVLARVGDDVAFGPENLAVPRGEIWERVLTALDSVGLGGLPLDGSTTALSGGQKQRLGLAGILAMHPGALLLDEPTAHLDPAGVREVADAVLTVTEATGATLVVIEHRLDVWARHMDRVLVLGTEGGITHDGPPATVLAEAREELIAAGVWVPGYRPHPPAPPAGGQKAAPLLTAERLAVTRGTPTRAQRKERARTLKSGGEPVLDLPAVAENINLTLHTGEHLALLGPNGAGKTTLGMTLAGLLHPARGRVIAHPALIGEHTGTALAGDLTGWPAAELADRIGLVFQHPEHQFISATVRDELEFGPRHLARVRREKLNLAELAAHTDRLLERLRLAHLAGANPFTLSGGEKRRLSVATALATRPKLLILDEPTFGQDATTWAELVTLIREQLADGVAVISITHDADYATALGGQSYTLTPATAPAPAQGQEGPYGS</sequence>
<comment type="similarity">
    <text evidence="1">Belongs to the ABC transporter superfamily.</text>
</comment>
<proteinExistence type="inferred from homology"/>
<dbReference type="InterPro" id="IPR015856">
    <property type="entry name" value="ABC_transpr_CbiO/EcfA_su"/>
</dbReference>